<gene>
    <name evidence="1" type="ORF">TVY486_1101200</name>
</gene>
<accession>G0UA04</accession>
<organism evidence="1">
    <name type="scientific">Trypanosoma vivax (strain Y486)</name>
    <dbReference type="NCBI Taxonomy" id="1055687"/>
    <lineage>
        <taxon>Eukaryota</taxon>
        <taxon>Discoba</taxon>
        <taxon>Euglenozoa</taxon>
        <taxon>Kinetoplastea</taxon>
        <taxon>Metakinetoplastina</taxon>
        <taxon>Trypanosomatida</taxon>
        <taxon>Trypanosomatidae</taxon>
        <taxon>Trypanosoma</taxon>
        <taxon>Duttonella</taxon>
    </lineage>
</organism>
<name>G0UA04_TRYVY</name>
<proteinExistence type="predicted"/>
<dbReference type="AlphaFoldDB" id="G0UA04"/>
<reference evidence="1" key="1">
    <citation type="journal article" date="2012" name="Proc. Natl. Acad. Sci. U.S.A.">
        <title>Antigenic diversity is generated by distinct evolutionary mechanisms in African trypanosome species.</title>
        <authorList>
            <person name="Jackson A.P."/>
            <person name="Berry A."/>
            <person name="Aslett M."/>
            <person name="Allison H.C."/>
            <person name="Burton P."/>
            <person name="Vavrova-Anderson J."/>
            <person name="Brown R."/>
            <person name="Browne H."/>
            <person name="Corton N."/>
            <person name="Hauser H."/>
            <person name="Gamble J."/>
            <person name="Gilderthorp R."/>
            <person name="Marcello L."/>
            <person name="McQuillan J."/>
            <person name="Otto T.D."/>
            <person name="Quail M.A."/>
            <person name="Sanders M.J."/>
            <person name="van Tonder A."/>
            <person name="Ginger M.L."/>
            <person name="Field M.C."/>
            <person name="Barry J.D."/>
            <person name="Hertz-Fowler C."/>
            <person name="Berriman M."/>
        </authorList>
    </citation>
    <scope>NUCLEOTIDE SEQUENCE</scope>
    <source>
        <strain evidence="1">Y486</strain>
    </source>
</reference>
<sequence length="115" mass="13146">MLCTTQRGRVFVPHSRKREWASCHLPQRRSLRDERVQKELQATIAPAKCPSSSQAQPSCAYAHVVRPTWRRPQYGSRARQPHASLSLPALSLQQLLVNHQRESEHCWGLPAAFLL</sequence>
<dbReference type="EMBL" id="HE573027">
    <property type="protein sequence ID" value="CCC52635.1"/>
    <property type="molecule type" value="Genomic_DNA"/>
</dbReference>
<evidence type="ECO:0000313" key="1">
    <source>
        <dbReference type="EMBL" id="CCC52635.1"/>
    </source>
</evidence>
<protein>
    <submittedName>
        <fullName evidence="1">Uncharacterized protein</fullName>
    </submittedName>
</protein>